<evidence type="ECO:0000313" key="3">
    <source>
        <dbReference type="EMBL" id="EJF47864.1"/>
    </source>
</evidence>
<dbReference type="GO" id="GO:0003677">
    <property type="term" value="F:DNA binding"/>
    <property type="evidence" value="ECO:0007669"/>
    <property type="project" value="InterPro"/>
</dbReference>
<dbReference type="InterPro" id="IPR010359">
    <property type="entry name" value="IrrE_HExxH"/>
</dbReference>
<dbReference type="PROSITE" id="PS50943">
    <property type="entry name" value="HTH_CROC1"/>
    <property type="match status" value="1"/>
</dbReference>
<keyword evidence="4" id="KW-1185">Reference proteome</keyword>
<evidence type="ECO:0000313" key="4">
    <source>
        <dbReference type="Proteomes" id="UP000004578"/>
    </source>
</evidence>
<dbReference type="RefSeq" id="WP_005868455.1">
    <property type="nucleotide sequence ID" value="NZ_AKFS01000071.1"/>
</dbReference>
<dbReference type="Pfam" id="PF06114">
    <property type="entry name" value="Peptidase_M78"/>
    <property type="match status" value="1"/>
</dbReference>
<dbReference type="SMART" id="SM00530">
    <property type="entry name" value="HTH_XRE"/>
    <property type="match status" value="1"/>
</dbReference>
<comment type="similarity">
    <text evidence="1">Belongs to the short-chain fatty acyl-CoA assimilation regulator (ScfR) family.</text>
</comment>
<dbReference type="Gene3D" id="1.10.260.40">
    <property type="entry name" value="lambda repressor-like DNA-binding domains"/>
    <property type="match status" value="1"/>
</dbReference>
<protein>
    <submittedName>
        <fullName evidence="3">PF06114 domain protein</fullName>
    </submittedName>
</protein>
<reference evidence="3 4" key="1">
    <citation type="submission" date="2012-05" db="EMBL/GenBank/DDBJ databases">
        <authorList>
            <person name="Harkins D.M."/>
            <person name="Madupu R."/>
            <person name="Durkin A.S."/>
            <person name="Torralba M."/>
            <person name="Methe B."/>
            <person name="Sutton G.G."/>
            <person name="Nelson K.E."/>
        </authorList>
    </citation>
    <scope>NUCLEOTIDE SEQUENCE [LARGE SCALE GENOMIC DNA]</scope>
    <source>
        <strain evidence="3 4">F0490</strain>
    </source>
</reference>
<dbReference type="InterPro" id="IPR052345">
    <property type="entry name" value="Rad_response_metalloprotease"/>
</dbReference>
<dbReference type="Proteomes" id="UP000004578">
    <property type="component" value="Unassembled WGS sequence"/>
</dbReference>
<dbReference type="OrthoDB" id="9794834at2"/>
<accession>J0NL46</accession>
<feature type="domain" description="HTH cro/C1-type" evidence="2">
    <location>
        <begin position="13"/>
        <end position="67"/>
    </location>
</feature>
<gene>
    <name evidence="3" type="ORF">HMPREF1317_0277</name>
</gene>
<evidence type="ECO:0000259" key="2">
    <source>
        <dbReference type="PROSITE" id="PS50943"/>
    </source>
</evidence>
<dbReference type="InterPro" id="IPR001387">
    <property type="entry name" value="Cro/C1-type_HTH"/>
</dbReference>
<dbReference type="InterPro" id="IPR010982">
    <property type="entry name" value="Lambda_DNA-bd_dom_sf"/>
</dbReference>
<dbReference type="PANTHER" id="PTHR43236">
    <property type="entry name" value="ANTITOXIN HIGA1"/>
    <property type="match status" value="1"/>
</dbReference>
<evidence type="ECO:0000256" key="1">
    <source>
        <dbReference type="ARBA" id="ARBA00007227"/>
    </source>
</evidence>
<dbReference type="Gene3D" id="1.10.10.2910">
    <property type="match status" value="1"/>
</dbReference>
<dbReference type="SUPFAM" id="SSF47413">
    <property type="entry name" value="lambda repressor-like DNA-binding domains"/>
    <property type="match status" value="1"/>
</dbReference>
<dbReference type="PANTHER" id="PTHR43236:SF1">
    <property type="entry name" value="BLL7220 PROTEIN"/>
    <property type="match status" value="1"/>
</dbReference>
<dbReference type="AlphaFoldDB" id="J0NL46"/>
<dbReference type="CDD" id="cd00093">
    <property type="entry name" value="HTH_XRE"/>
    <property type="match status" value="1"/>
</dbReference>
<proteinExistence type="inferred from homology"/>
<name>J0NL46_9ACTO</name>
<sequence>MDVPTPEQLGLQIAQARERRGMTQEALAHSIELERSTISKIESGARKVSAIELSKIARALHTSMASFFRSPAPAIVSHRAEQGEEADSVVDMRLERLDGFITLIRRIGSLKGGALPSPWERPDTVGEAENMGSRLRSHLRLGDAEPLTDIAHRAAESLGCYIFSAELGEDTADAGSMLLDEATAVAVVNASRKPGRRRLSAVHELGHALVQDEYTVDWRTATRDDGLESRLDRFARAALLPAAELGRSFPESEAREGLRDACVRIGSRFRVDMTTLAIRLVRDLSLAGVDSFDTIRQIRTTKSDFIRLNLVNPPEEFAGVTQPLLYQQAVLRLFEGERISAQRAVELLEGTVDFEDLPPRPEGRAEDIWDFIS</sequence>
<comment type="caution">
    <text evidence="3">The sequence shown here is derived from an EMBL/GenBank/DDBJ whole genome shotgun (WGS) entry which is preliminary data.</text>
</comment>
<organism evidence="3 4">
    <name type="scientific">Schaalia georgiae F0490</name>
    <dbReference type="NCBI Taxonomy" id="1125717"/>
    <lineage>
        <taxon>Bacteria</taxon>
        <taxon>Bacillati</taxon>
        <taxon>Actinomycetota</taxon>
        <taxon>Actinomycetes</taxon>
        <taxon>Actinomycetales</taxon>
        <taxon>Actinomycetaceae</taxon>
        <taxon>Schaalia</taxon>
    </lineage>
</organism>
<dbReference type="EMBL" id="AKFS01000071">
    <property type="protein sequence ID" value="EJF47864.1"/>
    <property type="molecule type" value="Genomic_DNA"/>
</dbReference>
<dbReference type="PATRIC" id="fig|1125717.3.peg.488"/>
<dbReference type="Pfam" id="PF01381">
    <property type="entry name" value="HTH_3"/>
    <property type="match status" value="1"/>
</dbReference>